<comment type="caution">
    <text evidence="1">The sequence shown here is derived from an EMBL/GenBank/DDBJ whole genome shotgun (WGS) entry which is preliminary data.</text>
</comment>
<evidence type="ECO:0000313" key="1">
    <source>
        <dbReference type="EMBL" id="MBK7424706.1"/>
    </source>
</evidence>
<dbReference type="InterPro" id="IPR056209">
    <property type="entry name" value="SU10_adaptor"/>
</dbReference>
<protein>
    <submittedName>
        <fullName evidence="1">Uncharacterized protein</fullName>
    </submittedName>
</protein>
<name>A0A9D7FMU7_9RHOO</name>
<dbReference type="Pfam" id="PF24175">
    <property type="entry name" value="SU10_adaptor"/>
    <property type="match status" value="1"/>
</dbReference>
<dbReference type="EMBL" id="JADJNC010000043">
    <property type="protein sequence ID" value="MBK7424706.1"/>
    <property type="molecule type" value="Genomic_DNA"/>
</dbReference>
<sequence length="222" mass="24939">MTLEDLIAQFRSDTFDLELPYLSSDADVTAWINEAEQEAAIRSRLIHDVSTALVCSIAVTAPARSFVLHPSVIEITRAAFTPTGSTTEQELYLTDRVEQDRMRPGWRTLVDVPQQAIQTDTTLQLGCIPSTNGTIALEVYRLPIKNIEDSATEAPEISGIHHRHLVQWALHRCYSRPDAEIYDQNRAAKAEAEFTRVFGLRPDADYRKATQATRPQGNKACW</sequence>
<accession>A0A9D7FMU7</accession>
<dbReference type="AlphaFoldDB" id="A0A9D7FMU7"/>
<gene>
    <name evidence="1" type="ORF">IPJ48_17390</name>
</gene>
<proteinExistence type="predicted"/>
<organism evidence="1 2">
    <name type="scientific">Candidatus Propionivibrio dominans</name>
    <dbReference type="NCBI Taxonomy" id="2954373"/>
    <lineage>
        <taxon>Bacteria</taxon>
        <taxon>Pseudomonadati</taxon>
        <taxon>Pseudomonadota</taxon>
        <taxon>Betaproteobacteria</taxon>
        <taxon>Rhodocyclales</taxon>
        <taxon>Rhodocyclaceae</taxon>
        <taxon>Propionivibrio</taxon>
    </lineage>
</organism>
<dbReference type="Proteomes" id="UP000886602">
    <property type="component" value="Unassembled WGS sequence"/>
</dbReference>
<reference evidence="1" key="1">
    <citation type="submission" date="2020-10" db="EMBL/GenBank/DDBJ databases">
        <title>Connecting structure to function with the recovery of over 1000 high-quality activated sludge metagenome-assembled genomes encoding full-length rRNA genes using long-read sequencing.</title>
        <authorList>
            <person name="Singleton C.M."/>
            <person name="Petriglieri F."/>
            <person name="Kristensen J.M."/>
            <person name="Kirkegaard R.H."/>
            <person name="Michaelsen T.Y."/>
            <person name="Andersen M.H."/>
            <person name="Karst S.M."/>
            <person name="Dueholm M.S."/>
            <person name="Nielsen P.H."/>
            <person name="Albertsen M."/>
        </authorList>
    </citation>
    <scope>NUCLEOTIDE SEQUENCE</scope>
    <source>
        <strain evidence="1">EsbW_18-Q3-R4-48_MAXAC.044</strain>
    </source>
</reference>
<evidence type="ECO:0000313" key="2">
    <source>
        <dbReference type="Proteomes" id="UP000886602"/>
    </source>
</evidence>